<evidence type="ECO:0000313" key="2">
    <source>
        <dbReference type="Proteomes" id="UP000182652"/>
    </source>
</evidence>
<proteinExistence type="predicted"/>
<dbReference type="InterPro" id="IPR025443">
    <property type="entry name" value="DUF4307"/>
</dbReference>
<dbReference type="EMBL" id="FNSN01000003">
    <property type="protein sequence ID" value="SEC45560.1"/>
    <property type="molecule type" value="Genomic_DNA"/>
</dbReference>
<organism evidence="1 2">
    <name type="scientific">Arthrobacter woluwensis</name>
    <dbReference type="NCBI Taxonomy" id="156980"/>
    <lineage>
        <taxon>Bacteria</taxon>
        <taxon>Bacillati</taxon>
        <taxon>Actinomycetota</taxon>
        <taxon>Actinomycetes</taxon>
        <taxon>Micrococcales</taxon>
        <taxon>Micrococcaceae</taxon>
        <taxon>Arthrobacter</taxon>
    </lineage>
</organism>
<keyword evidence="2" id="KW-1185">Reference proteome</keyword>
<reference evidence="1 2" key="1">
    <citation type="submission" date="2016-10" db="EMBL/GenBank/DDBJ databases">
        <authorList>
            <person name="de Groot N.N."/>
        </authorList>
    </citation>
    <scope>NUCLEOTIDE SEQUENCE [LARGE SCALE GENOMIC DNA]</scope>
    <source>
        <strain evidence="1 2">DSM 10495</strain>
    </source>
</reference>
<accession>A0A1H4SNE3</accession>
<sequence>MESSLSNRYGRQKRPVTRRTKLLILVAALVLAVGAAGFLAIRNSVSTVDFKTVSFSANDPSFAEVDFQVSKDRDSAAVCAIKALDDHYAVVGWKYVDVPPNAADFGAENGQTTQRRVTVRTESLAVSGVVDSCWLKR</sequence>
<name>A0A1H4SNE3_9MICC</name>
<dbReference type="STRING" id="156980.SAMN04489745_2914"/>
<dbReference type="Proteomes" id="UP000182652">
    <property type="component" value="Unassembled WGS sequence"/>
</dbReference>
<gene>
    <name evidence="1" type="ORF">SAMN04489745_2914</name>
</gene>
<evidence type="ECO:0000313" key="1">
    <source>
        <dbReference type="EMBL" id="SEC45560.1"/>
    </source>
</evidence>
<protein>
    <submittedName>
        <fullName evidence="1">Uncharacterized protein</fullName>
    </submittedName>
</protein>
<dbReference type="Pfam" id="PF14155">
    <property type="entry name" value="DUF4307"/>
    <property type="match status" value="1"/>
</dbReference>
<dbReference type="AlphaFoldDB" id="A0A1H4SNE3"/>
<dbReference type="OrthoDB" id="4793644at2"/>